<organism evidence="3 4">
    <name type="scientific">Cohnella hashimotonis</name>
    <dbReference type="NCBI Taxonomy" id="2826895"/>
    <lineage>
        <taxon>Bacteria</taxon>
        <taxon>Bacillati</taxon>
        <taxon>Bacillota</taxon>
        <taxon>Bacilli</taxon>
        <taxon>Bacillales</taxon>
        <taxon>Paenibacillaceae</taxon>
        <taxon>Cohnella</taxon>
    </lineage>
</organism>
<feature type="compositionally biased region" description="Gly residues" evidence="1">
    <location>
        <begin position="103"/>
        <end position="115"/>
    </location>
</feature>
<protein>
    <submittedName>
        <fullName evidence="3">Uncharacterized protein</fullName>
    </submittedName>
</protein>
<gene>
    <name evidence="3" type="ORF">KB449_18130</name>
</gene>
<name>A0ABT6TLU3_9BACL</name>
<proteinExistence type="predicted"/>
<evidence type="ECO:0000313" key="3">
    <source>
        <dbReference type="EMBL" id="MDI4646899.1"/>
    </source>
</evidence>
<feature type="chain" id="PRO_5046786135" evidence="2">
    <location>
        <begin position="29"/>
        <end position="323"/>
    </location>
</feature>
<feature type="compositionally biased region" description="Low complexity" evidence="1">
    <location>
        <begin position="41"/>
        <end position="75"/>
    </location>
</feature>
<sequence>MNKKSKKIAVTLVALAAFGFGSIQLALAAVDGGTSNQTKVSAATATPTPTGAAGSSSAKSSASAQKSSAQADQGQGSQGQAGQGQADAGQKKPRPAPRERGPGQAGGKQGSGQRDGGQPASNCDRQAGAAPSGKAHSGSAPSGAAPAGPAATAATSAVDANGYTITIAGGYETDPADHGRPVALIAAALGVPAETFREAFSGVTPAGADSGGPTEAEAKANKAALLKVLAPYGITNDKLDEVSNYYRYSGSKGEVWKRTPAVLETIVENGVLKGVKIVKPGAGYSSTPTVTIEGKSGKLTAKVEVAYTTDFSENGSIKTVTLQ</sequence>
<keyword evidence="4" id="KW-1185">Reference proteome</keyword>
<dbReference type="Proteomes" id="UP001161691">
    <property type="component" value="Unassembled WGS sequence"/>
</dbReference>
<comment type="caution">
    <text evidence="3">The sequence shown here is derived from an EMBL/GenBank/DDBJ whole genome shotgun (WGS) entry which is preliminary data.</text>
</comment>
<feature type="region of interest" description="Disordered" evidence="1">
    <location>
        <begin position="32"/>
        <end position="149"/>
    </location>
</feature>
<evidence type="ECO:0000256" key="1">
    <source>
        <dbReference type="SAM" id="MobiDB-lite"/>
    </source>
</evidence>
<accession>A0ABT6TLU3</accession>
<keyword evidence="2" id="KW-0732">Signal</keyword>
<feature type="signal peptide" evidence="2">
    <location>
        <begin position="1"/>
        <end position="28"/>
    </location>
</feature>
<evidence type="ECO:0000256" key="2">
    <source>
        <dbReference type="SAM" id="SignalP"/>
    </source>
</evidence>
<feature type="compositionally biased region" description="Low complexity" evidence="1">
    <location>
        <begin position="127"/>
        <end position="149"/>
    </location>
</feature>
<evidence type="ECO:0000313" key="4">
    <source>
        <dbReference type="Proteomes" id="UP001161691"/>
    </source>
</evidence>
<dbReference type="RefSeq" id="WP_282909710.1">
    <property type="nucleotide sequence ID" value="NZ_JAGRPV010000001.1"/>
</dbReference>
<dbReference type="EMBL" id="JAGRPV010000001">
    <property type="protein sequence ID" value="MDI4646899.1"/>
    <property type="molecule type" value="Genomic_DNA"/>
</dbReference>
<reference evidence="3" key="1">
    <citation type="submission" date="2023-04" db="EMBL/GenBank/DDBJ databases">
        <title>Comparative genomic analysis of Cohnella hashimotonis sp. nov., isolated from the International Space Station.</title>
        <authorList>
            <person name="Venkateswaran K."/>
            <person name="Simpson A."/>
        </authorList>
    </citation>
    <scope>NUCLEOTIDE SEQUENCE</scope>
    <source>
        <strain evidence="3">F6_2S_P_1</strain>
    </source>
</reference>